<sequence length="48" mass="5192">MIVIGGLLNCPPLLDAFAAPITRFSLTDLSISVMFSRPAARISRALFQ</sequence>
<dbReference type="AlphaFoldDB" id="I3WYR1"/>
<gene>
    <name evidence="1" type="ORF">USDA257_c01670</name>
</gene>
<evidence type="ECO:0000313" key="1">
    <source>
        <dbReference type="EMBL" id="AFL48767.1"/>
    </source>
</evidence>
<dbReference type="HOGENOM" id="CLU_3157821_0_0_5"/>
<accession>I3WYR1</accession>
<proteinExistence type="predicted"/>
<name>I3WYR1_SINF2</name>
<dbReference type="EMBL" id="CP003563">
    <property type="protein sequence ID" value="AFL48767.1"/>
    <property type="molecule type" value="Genomic_DNA"/>
</dbReference>
<organism evidence="1 2">
    <name type="scientific">Sinorhizobium fredii (strain USDA 257)</name>
    <dbReference type="NCBI Taxonomy" id="1185652"/>
    <lineage>
        <taxon>Bacteria</taxon>
        <taxon>Pseudomonadati</taxon>
        <taxon>Pseudomonadota</taxon>
        <taxon>Alphaproteobacteria</taxon>
        <taxon>Hyphomicrobiales</taxon>
        <taxon>Rhizobiaceae</taxon>
        <taxon>Sinorhizobium/Ensifer group</taxon>
        <taxon>Sinorhizobium</taxon>
    </lineage>
</organism>
<reference evidence="1 2" key="1">
    <citation type="journal article" date="2012" name="J. Bacteriol.">
        <title>Complete genome sequence of the broad-host-range strain Sinorhizobium fredii USDA257.</title>
        <authorList>
            <person name="Schuldes J."/>
            <person name="Rodriguez Orbegoso M."/>
            <person name="Schmeisser C."/>
            <person name="Krishnan H.B."/>
            <person name="Daniel R."/>
            <person name="Streit W.R."/>
        </authorList>
    </citation>
    <scope>NUCLEOTIDE SEQUENCE [LARGE SCALE GENOMIC DNA]</scope>
    <source>
        <strain evidence="1 2">USDA 257</strain>
    </source>
</reference>
<protein>
    <submittedName>
        <fullName evidence="1">Uncharacterized protein</fullName>
    </submittedName>
</protein>
<dbReference type="Proteomes" id="UP000006180">
    <property type="component" value="Chromosome"/>
</dbReference>
<dbReference type="PATRIC" id="fig|1185652.3.peg.170"/>
<dbReference type="KEGG" id="sfd:USDA257_c01670"/>
<evidence type="ECO:0000313" key="2">
    <source>
        <dbReference type="Proteomes" id="UP000006180"/>
    </source>
</evidence>